<dbReference type="EMBL" id="PVUE01000006">
    <property type="protein sequence ID" value="PRZ42190.1"/>
    <property type="molecule type" value="Genomic_DNA"/>
</dbReference>
<dbReference type="AlphaFoldDB" id="A0A2T1A0Q7"/>
<reference evidence="1 2" key="1">
    <citation type="submission" date="2018-03" db="EMBL/GenBank/DDBJ databases">
        <title>Genomic Encyclopedia of Archaeal and Bacterial Type Strains, Phase II (KMG-II): from individual species to whole genera.</title>
        <authorList>
            <person name="Goeker M."/>
        </authorList>
    </citation>
    <scope>NUCLEOTIDE SEQUENCE [LARGE SCALE GENOMIC DNA]</scope>
    <source>
        <strain evidence="1 2">DSM 100065</strain>
    </source>
</reference>
<organism evidence="1 2">
    <name type="scientific">Antricoccus suffuscus</name>
    <dbReference type="NCBI Taxonomy" id="1629062"/>
    <lineage>
        <taxon>Bacteria</taxon>
        <taxon>Bacillati</taxon>
        <taxon>Actinomycetota</taxon>
        <taxon>Actinomycetes</taxon>
        <taxon>Geodermatophilales</taxon>
        <taxon>Antricoccaceae</taxon>
        <taxon>Antricoccus</taxon>
    </lineage>
</organism>
<keyword evidence="2" id="KW-1185">Reference proteome</keyword>
<evidence type="ECO:0000313" key="2">
    <source>
        <dbReference type="Proteomes" id="UP000237752"/>
    </source>
</evidence>
<accession>A0A2T1A0Q7</accession>
<protein>
    <submittedName>
        <fullName evidence="1">Uncharacterized protein</fullName>
    </submittedName>
</protein>
<comment type="caution">
    <text evidence="1">The sequence shown here is derived from an EMBL/GenBank/DDBJ whole genome shotgun (WGS) entry which is preliminary data.</text>
</comment>
<evidence type="ECO:0000313" key="1">
    <source>
        <dbReference type="EMBL" id="PRZ42190.1"/>
    </source>
</evidence>
<sequence>MLEATAAEGASSLRCTGLGTGVGGTCVAAGTTGAATVIGVFEAAVGSVEERAAVVMIDAALAGAARVATAWGSAVCCHQSAAAPTIGITSTTRDTAHTVGARNGWWVSSAC</sequence>
<dbReference type="Proteomes" id="UP000237752">
    <property type="component" value="Unassembled WGS sequence"/>
</dbReference>
<gene>
    <name evidence="1" type="ORF">CLV47_10661</name>
</gene>
<proteinExistence type="predicted"/>
<name>A0A2T1A0Q7_9ACTN</name>